<gene>
    <name evidence="2" type="ORF">GCK32_006042</name>
</gene>
<evidence type="ECO:0000313" key="3">
    <source>
        <dbReference type="Proteomes" id="UP001331761"/>
    </source>
</evidence>
<organism evidence="2 3">
    <name type="scientific">Trichostrongylus colubriformis</name>
    <name type="common">Black scour worm</name>
    <dbReference type="NCBI Taxonomy" id="6319"/>
    <lineage>
        <taxon>Eukaryota</taxon>
        <taxon>Metazoa</taxon>
        <taxon>Ecdysozoa</taxon>
        <taxon>Nematoda</taxon>
        <taxon>Chromadorea</taxon>
        <taxon>Rhabditida</taxon>
        <taxon>Rhabditina</taxon>
        <taxon>Rhabditomorpha</taxon>
        <taxon>Strongyloidea</taxon>
        <taxon>Trichostrongylidae</taxon>
        <taxon>Trichostrongylus</taxon>
    </lineage>
</organism>
<proteinExistence type="predicted"/>
<name>A0AAN8FBH0_TRICO</name>
<dbReference type="EMBL" id="WIXE01018367">
    <property type="protein sequence ID" value="KAK5970977.1"/>
    <property type="molecule type" value="Genomic_DNA"/>
</dbReference>
<evidence type="ECO:0000313" key="2">
    <source>
        <dbReference type="EMBL" id="KAK5970977.1"/>
    </source>
</evidence>
<feature type="signal peptide" evidence="1">
    <location>
        <begin position="1"/>
        <end position="25"/>
    </location>
</feature>
<feature type="chain" id="PRO_5042943612" evidence="1">
    <location>
        <begin position="26"/>
        <end position="118"/>
    </location>
</feature>
<protein>
    <submittedName>
        <fullName evidence="2">Uncharacterized protein</fullName>
    </submittedName>
</protein>
<evidence type="ECO:0000256" key="1">
    <source>
        <dbReference type="SAM" id="SignalP"/>
    </source>
</evidence>
<reference evidence="2 3" key="1">
    <citation type="submission" date="2019-10" db="EMBL/GenBank/DDBJ databases">
        <title>Assembly and Annotation for the nematode Trichostrongylus colubriformis.</title>
        <authorList>
            <person name="Martin J."/>
        </authorList>
    </citation>
    <scope>NUCLEOTIDE SEQUENCE [LARGE SCALE GENOMIC DNA]</scope>
    <source>
        <strain evidence="2">G859</strain>
        <tissue evidence="2">Whole worm</tissue>
    </source>
</reference>
<comment type="caution">
    <text evidence="2">The sequence shown here is derived from an EMBL/GenBank/DDBJ whole genome shotgun (WGS) entry which is preliminary data.</text>
</comment>
<sequence>MDVSGSRHLFILYFLGLFSYSVSQANETKCDCQTEAEVNKTRNHLRLLTRISALKLLPTVREVISKTEAEKLYFLHRAKYDVLRDLRAHYGNLLAQTDILSNIDMLMNSIRDLLNDNR</sequence>
<accession>A0AAN8FBH0</accession>
<feature type="non-terminal residue" evidence="2">
    <location>
        <position position="118"/>
    </location>
</feature>
<keyword evidence="1" id="KW-0732">Signal</keyword>
<dbReference type="Proteomes" id="UP001331761">
    <property type="component" value="Unassembled WGS sequence"/>
</dbReference>
<keyword evidence="3" id="KW-1185">Reference proteome</keyword>
<dbReference type="AlphaFoldDB" id="A0AAN8FBH0"/>